<dbReference type="Gene3D" id="3.40.50.1820">
    <property type="entry name" value="alpha/beta hydrolase"/>
    <property type="match status" value="1"/>
</dbReference>
<accession>A0A7Y9J357</accession>
<dbReference type="InterPro" id="IPR010662">
    <property type="entry name" value="RBBP9/YdeN"/>
</dbReference>
<evidence type="ECO:0000313" key="2">
    <source>
        <dbReference type="Proteomes" id="UP000521922"/>
    </source>
</evidence>
<dbReference type="AlphaFoldDB" id="A0A7Y9J357"/>
<protein>
    <recommendedName>
        <fullName evidence="3">Alpha/beta hydrolase</fullName>
    </recommendedName>
</protein>
<dbReference type="Pfam" id="PF06821">
    <property type="entry name" value="Ser_hydrolase"/>
    <property type="match status" value="1"/>
</dbReference>
<proteinExistence type="predicted"/>
<evidence type="ECO:0000313" key="1">
    <source>
        <dbReference type="EMBL" id="NYD24997.1"/>
    </source>
</evidence>
<evidence type="ECO:0008006" key="3">
    <source>
        <dbReference type="Google" id="ProtNLM"/>
    </source>
</evidence>
<dbReference type="SUPFAM" id="SSF53474">
    <property type="entry name" value="alpha/beta-Hydrolases"/>
    <property type="match status" value="1"/>
</dbReference>
<comment type="caution">
    <text evidence="1">The sequence shown here is derived from an EMBL/GenBank/DDBJ whole genome shotgun (WGS) entry which is preliminary data.</text>
</comment>
<dbReference type="InterPro" id="IPR029058">
    <property type="entry name" value="AB_hydrolase_fold"/>
</dbReference>
<dbReference type="RefSeq" id="WP_179755770.1">
    <property type="nucleotide sequence ID" value="NZ_BAAAGN010000008.1"/>
</dbReference>
<reference evidence="1 2" key="1">
    <citation type="submission" date="2020-07" db="EMBL/GenBank/DDBJ databases">
        <title>Sequencing the genomes of 1000 actinobacteria strains.</title>
        <authorList>
            <person name="Klenk H.-P."/>
        </authorList>
    </citation>
    <scope>NUCLEOTIDE SEQUENCE [LARGE SCALE GENOMIC DNA]</scope>
    <source>
        <strain evidence="1 2">DSM 7487</strain>
    </source>
</reference>
<name>A0A7Y9J357_9ACTN</name>
<dbReference type="Proteomes" id="UP000521922">
    <property type="component" value="Unassembled WGS sequence"/>
</dbReference>
<dbReference type="EMBL" id="JACCBB010000001">
    <property type="protein sequence ID" value="NYD24997.1"/>
    <property type="molecule type" value="Genomic_DNA"/>
</dbReference>
<keyword evidence="2" id="KW-1185">Reference proteome</keyword>
<organism evidence="1 2">
    <name type="scientific">Kineococcus aurantiacus</name>
    <dbReference type="NCBI Taxonomy" id="37633"/>
    <lineage>
        <taxon>Bacteria</taxon>
        <taxon>Bacillati</taxon>
        <taxon>Actinomycetota</taxon>
        <taxon>Actinomycetes</taxon>
        <taxon>Kineosporiales</taxon>
        <taxon>Kineosporiaceae</taxon>
        <taxon>Kineococcus</taxon>
    </lineage>
</organism>
<dbReference type="GO" id="GO:0016787">
    <property type="term" value="F:hydrolase activity"/>
    <property type="evidence" value="ECO:0007669"/>
    <property type="project" value="InterPro"/>
</dbReference>
<gene>
    <name evidence="1" type="ORF">BJ968_004537</name>
</gene>
<sequence length="178" mass="18798">MKILTVPGIDGSGPGHWQSLWEQREGADCTRFSPSSWSQPQAGNWLEAVNREVQHLGSEVLIVAHSLGCLPVAHLAGQELACRGIVLVAPPDVHGPAFPPVALGFADLAAAPSTVPALVISSSNDPYCTPTVATQLAVRWGAEHVDLGPYGHLNESAGLGQWDRGWNVIQDFAGQIAL</sequence>